<evidence type="ECO:0008006" key="2">
    <source>
        <dbReference type="Google" id="ProtNLM"/>
    </source>
</evidence>
<reference evidence="1" key="2">
    <citation type="journal article" date="2011" name="Microb. Ecol.">
        <title>Taxonomic and Functional Metagenomic Profiling of the Microbial Community in the Anoxic Sediment of a Sub-saline Shallow Lake (Laguna de Carrizo, Central Spain).</title>
        <authorList>
            <person name="Ferrer M."/>
            <person name="Guazzaroni M.E."/>
            <person name="Richter M."/>
            <person name="Garcia-Salamanca A."/>
            <person name="Yarza P."/>
            <person name="Suarez-Suarez A."/>
            <person name="Solano J."/>
            <person name="Alcaide M."/>
            <person name="van Dillewijn P."/>
            <person name="Molina-Henares M.A."/>
            <person name="Lopez-Cortes N."/>
            <person name="Al-Ramahi Y."/>
            <person name="Guerrero C."/>
            <person name="Acosta A."/>
            <person name="de Eugenio L.I."/>
            <person name="Martinez V."/>
            <person name="Marques S."/>
            <person name="Rojo F."/>
            <person name="Santero E."/>
            <person name="Genilloud O."/>
            <person name="Perez-Perez J."/>
            <person name="Rossello-Mora R."/>
            <person name="Ramos J.L."/>
        </authorList>
    </citation>
    <scope>NUCLEOTIDE SEQUENCE</scope>
</reference>
<evidence type="ECO:0000313" key="1">
    <source>
        <dbReference type="EMBL" id="EFK96316.1"/>
    </source>
</evidence>
<gene>
    <name evidence="1" type="ORF">LDC_1660</name>
</gene>
<reference evidence="1" key="1">
    <citation type="submission" date="2010-07" db="EMBL/GenBank/DDBJ databases">
        <authorList>
            <consortium name="CONSOLIDER consortium CSD2007-00005"/>
            <person name="Guazzaroni M.-E."/>
            <person name="Richter M."/>
            <person name="Garcia-Salamanca A."/>
            <person name="Yarza P."/>
            <person name="Ferrer M."/>
        </authorList>
    </citation>
    <scope>NUCLEOTIDE SEQUENCE</scope>
</reference>
<proteinExistence type="predicted"/>
<sequence>MFKYFIPVLVFFLGATNYADCQKKDKDNDILRGVIIDGDTIPEIIMQEVIIFPKRKFNNERERQHYYKLVRYVKKAYPYAKLAKKRLDEINSVLQNLPSEEQQKQYIDQMDDAIKAEFEDDIRDMTLSQGKILIKLIDRETGDSSYELIKQLKGSVTAFFWQGIAQFFGANLKTGFDPKNDEEDKLIEEIIKLIENGQL</sequence>
<organism evidence="1">
    <name type="scientific">sediment metagenome</name>
    <dbReference type="NCBI Taxonomy" id="749907"/>
    <lineage>
        <taxon>unclassified sequences</taxon>
        <taxon>metagenomes</taxon>
        <taxon>ecological metagenomes</taxon>
    </lineage>
</organism>
<dbReference type="AlphaFoldDB" id="D9PJF0"/>
<name>D9PJF0_9ZZZZ</name>
<dbReference type="Pfam" id="PF14127">
    <property type="entry name" value="DUF4294"/>
    <property type="match status" value="1"/>
</dbReference>
<accession>D9PJF0</accession>
<dbReference type="InterPro" id="IPR025636">
    <property type="entry name" value="DUF4294"/>
</dbReference>
<dbReference type="EMBL" id="ADZX01000514">
    <property type="protein sequence ID" value="EFK96316.1"/>
    <property type="molecule type" value="Genomic_DNA"/>
</dbReference>
<comment type="caution">
    <text evidence="1">The sequence shown here is derived from an EMBL/GenBank/DDBJ whole genome shotgun (WGS) entry which is preliminary data.</text>
</comment>
<protein>
    <recommendedName>
        <fullName evidence="2">DUF4294 domain-containing protein</fullName>
    </recommendedName>
</protein>